<dbReference type="STRING" id="5539.A0A3E2HR65"/>
<gene>
    <name evidence="2" type="ORF">B7463_g499</name>
</gene>
<evidence type="ECO:0000313" key="2">
    <source>
        <dbReference type="EMBL" id="RFU35850.1"/>
    </source>
</evidence>
<feature type="non-terminal residue" evidence="2">
    <location>
        <position position="1"/>
    </location>
</feature>
<evidence type="ECO:0000256" key="1">
    <source>
        <dbReference type="SAM" id="MobiDB-lite"/>
    </source>
</evidence>
<feature type="non-terminal residue" evidence="2">
    <location>
        <position position="337"/>
    </location>
</feature>
<dbReference type="AlphaFoldDB" id="A0A3E2HR65"/>
<dbReference type="OMA" id="VVANFHN"/>
<accession>A0A3E2HR65</accession>
<feature type="compositionally biased region" description="Basic and acidic residues" evidence="1">
    <location>
        <begin position="259"/>
        <end position="281"/>
    </location>
</feature>
<evidence type="ECO:0008006" key="4">
    <source>
        <dbReference type="Google" id="ProtNLM"/>
    </source>
</evidence>
<feature type="compositionally biased region" description="Basic and acidic residues" evidence="1">
    <location>
        <begin position="328"/>
        <end position="337"/>
    </location>
</feature>
<feature type="region of interest" description="Disordered" evidence="1">
    <location>
        <begin position="237"/>
        <end position="286"/>
    </location>
</feature>
<organism evidence="2 3">
    <name type="scientific">Scytalidium lignicola</name>
    <name type="common">Hyphomycete</name>
    <dbReference type="NCBI Taxonomy" id="5539"/>
    <lineage>
        <taxon>Eukaryota</taxon>
        <taxon>Fungi</taxon>
        <taxon>Dikarya</taxon>
        <taxon>Ascomycota</taxon>
        <taxon>Pezizomycotina</taxon>
        <taxon>Leotiomycetes</taxon>
        <taxon>Leotiomycetes incertae sedis</taxon>
        <taxon>Scytalidium</taxon>
    </lineage>
</organism>
<protein>
    <recommendedName>
        <fullName evidence="4">RRM domain-containing protein</fullName>
    </recommendedName>
</protein>
<dbReference type="Proteomes" id="UP000258309">
    <property type="component" value="Unassembled WGS sequence"/>
</dbReference>
<reference evidence="2 3" key="1">
    <citation type="submission" date="2018-05" db="EMBL/GenBank/DDBJ databases">
        <title>Draft genome sequence of Scytalidium lignicola DSM 105466, a ubiquitous saprotrophic fungus.</title>
        <authorList>
            <person name="Buettner E."/>
            <person name="Gebauer A.M."/>
            <person name="Hofrichter M."/>
            <person name="Liers C."/>
            <person name="Kellner H."/>
        </authorList>
    </citation>
    <scope>NUCLEOTIDE SEQUENCE [LARGE SCALE GENOMIC DNA]</scope>
    <source>
        <strain evidence="2 3">DSM 105466</strain>
    </source>
</reference>
<evidence type="ECO:0000313" key="3">
    <source>
        <dbReference type="Proteomes" id="UP000258309"/>
    </source>
</evidence>
<dbReference type="EMBL" id="NCSJ02000004">
    <property type="protein sequence ID" value="RFU35850.1"/>
    <property type="molecule type" value="Genomic_DNA"/>
</dbReference>
<name>A0A3E2HR65_SCYLI</name>
<keyword evidence="3" id="KW-1185">Reference proteome</keyword>
<proteinExistence type="predicted"/>
<feature type="region of interest" description="Disordered" evidence="1">
    <location>
        <begin position="318"/>
        <end position="337"/>
    </location>
</feature>
<sequence>MAPGKSAVDFEAIINADRQRRKNEALAQEIFGKGRRSSASGAGMLNNRKPGAGPSLASRVGIAKRAVSAMPRSSQKPVKTAVGNVDAEWTHDLHTLNNPGASRVSQLPPRAPKAARMARADRLQRTLNGSASSPALNSQFNLVAPLASAPGMSIRGLAGPYIVMAKNFAHGTTAADIESAVTPVGGITLNCRIIAQRPQVIAEIIFESKEGADAADGHLLHVYHKVGNTVSTSKLLSSTSVPTTHTPRSITPLGPRGDIVVDHSDDSWPDTRTRNGRKNYDNGDVMDGSYGFNNSMDVDNNHNDKGKVQGLYSDNLIGRRNNIRGRGGNRDRGRGYR</sequence>
<comment type="caution">
    <text evidence="2">The sequence shown here is derived from an EMBL/GenBank/DDBJ whole genome shotgun (WGS) entry which is preliminary data.</text>
</comment>
<feature type="region of interest" description="Disordered" evidence="1">
    <location>
        <begin position="31"/>
        <end position="56"/>
    </location>
</feature>
<dbReference type="OrthoDB" id="5374349at2759"/>